<dbReference type="Proteomes" id="UP000289886">
    <property type="component" value="Unassembled WGS sequence"/>
</dbReference>
<gene>
    <name evidence="2" type="ORF">EOD39_11046</name>
</gene>
<comment type="caution">
    <text evidence="2">The sequence shown here is derived from an EMBL/GenBank/DDBJ whole genome shotgun (WGS) entry which is preliminary data.</text>
</comment>
<feature type="region of interest" description="Disordered" evidence="1">
    <location>
        <begin position="1"/>
        <end position="25"/>
    </location>
</feature>
<evidence type="ECO:0000313" key="2">
    <source>
        <dbReference type="EMBL" id="RXM99660.1"/>
    </source>
</evidence>
<evidence type="ECO:0000256" key="1">
    <source>
        <dbReference type="SAM" id="MobiDB-lite"/>
    </source>
</evidence>
<accession>A0A662YSJ3</accession>
<sequence length="94" mass="9903">MVELIGDMSGGRDGRGLIGDMSGERDGRGLIRDMLGGRDVSKAKQFSSPCDAVEMPELRRATTAPRGPGSGRRECEGGLTLLDLVQGEGIVRGD</sequence>
<organism evidence="2 3">
    <name type="scientific">Acipenser ruthenus</name>
    <name type="common">Sterlet sturgeon</name>
    <dbReference type="NCBI Taxonomy" id="7906"/>
    <lineage>
        <taxon>Eukaryota</taxon>
        <taxon>Metazoa</taxon>
        <taxon>Chordata</taxon>
        <taxon>Craniata</taxon>
        <taxon>Vertebrata</taxon>
        <taxon>Euteleostomi</taxon>
        <taxon>Actinopterygii</taxon>
        <taxon>Chondrostei</taxon>
        <taxon>Acipenseriformes</taxon>
        <taxon>Acipenseridae</taxon>
        <taxon>Acipenser</taxon>
    </lineage>
</organism>
<proteinExistence type="predicted"/>
<dbReference type="EMBL" id="SCEB01000321">
    <property type="protein sequence ID" value="RXM99660.1"/>
    <property type="molecule type" value="Genomic_DNA"/>
</dbReference>
<keyword evidence="3" id="KW-1185">Reference proteome</keyword>
<dbReference type="AlphaFoldDB" id="A0A662YSJ3"/>
<reference evidence="2 3" key="1">
    <citation type="submission" date="2019-01" db="EMBL/GenBank/DDBJ databases">
        <title>Draft Genome and Complete Hox-Cluster Characterization of the Sterlet Sturgeon (Acipenser ruthenus).</title>
        <authorList>
            <person name="Wei Q."/>
        </authorList>
    </citation>
    <scope>NUCLEOTIDE SEQUENCE [LARGE SCALE GENOMIC DNA]</scope>
    <source>
        <strain evidence="2">WHYD16114868_AA</strain>
        <tissue evidence="2">Blood</tissue>
    </source>
</reference>
<protein>
    <submittedName>
        <fullName evidence="2">Uncharacterized protein</fullName>
    </submittedName>
</protein>
<evidence type="ECO:0000313" key="3">
    <source>
        <dbReference type="Proteomes" id="UP000289886"/>
    </source>
</evidence>
<name>A0A662YSJ3_ACIRT</name>